<sequence length="89" mass="10445">MKINNTFPKEFLQKHPLRKTFGYHAYQNGSSLELLMDIFNHSSKTQTLRYIGITEDQKIAMNLCEKYDKIGIVKYCRDTLVSKLKRSDV</sequence>
<dbReference type="Gene3D" id="1.10.443.10">
    <property type="entry name" value="Intergrase catalytic core"/>
    <property type="match status" value="1"/>
</dbReference>
<dbReference type="SUPFAM" id="SSF56349">
    <property type="entry name" value="DNA breaking-rejoining enzymes"/>
    <property type="match status" value="1"/>
</dbReference>
<accession>A0AA47ELR0</accession>
<dbReference type="InterPro" id="IPR011010">
    <property type="entry name" value="DNA_brk_join_enz"/>
</dbReference>
<keyword evidence="1" id="KW-0233">DNA recombination</keyword>
<dbReference type="Proteomes" id="UP001164733">
    <property type="component" value="Chromosome"/>
</dbReference>
<proteinExistence type="predicted"/>
<dbReference type="GO" id="GO:0006310">
    <property type="term" value="P:DNA recombination"/>
    <property type="evidence" value="ECO:0007669"/>
    <property type="project" value="UniProtKB-KW"/>
</dbReference>
<evidence type="ECO:0000313" key="2">
    <source>
        <dbReference type="EMBL" id="WAG62563.1"/>
    </source>
</evidence>
<dbReference type="EMBL" id="CP086239">
    <property type="protein sequence ID" value="WAG62563.1"/>
    <property type="molecule type" value="Genomic_DNA"/>
</dbReference>
<gene>
    <name evidence="2" type="ORF">LL038_10125</name>
</gene>
<evidence type="ECO:0000313" key="3">
    <source>
        <dbReference type="Proteomes" id="UP001164733"/>
    </source>
</evidence>
<evidence type="ECO:0000256" key="1">
    <source>
        <dbReference type="ARBA" id="ARBA00023172"/>
    </source>
</evidence>
<protein>
    <recommendedName>
        <fullName evidence="4">Tyr recombinase domain-containing protein</fullName>
    </recommendedName>
</protein>
<reference evidence="2" key="1">
    <citation type="submission" date="2021-11" db="EMBL/GenBank/DDBJ databases">
        <title>Clostridia strains as spoilage organisms.</title>
        <authorList>
            <person name="Wambui J."/>
            <person name="Stevens M.J.A."/>
            <person name="Stephan R."/>
        </authorList>
    </citation>
    <scope>NUCLEOTIDE SEQUENCE</scope>
    <source>
        <strain evidence="2">CF009</strain>
    </source>
</reference>
<evidence type="ECO:0008006" key="4">
    <source>
        <dbReference type="Google" id="ProtNLM"/>
    </source>
</evidence>
<organism evidence="2 3">
    <name type="scientific">Clostridium estertheticum</name>
    <dbReference type="NCBI Taxonomy" id="238834"/>
    <lineage>
        <taxon>Bacteria</taxon>
        <taxon>Bacillati</taxon>
        <taxon>Bacillota</taxon>
        <taxon>Clostridia</taxon>
        <taxon>Eubacteriales</taxon>
        <taxon>Clostridiaceae</taxon>
        <taxon>Clostridium</taxon>
    </lineage>
</organism>
<dbReference type="AlphaFoldDB" id="A0AA47ELR0"/>
<name>A0AA47ELR0_9CLOT</name>
<dbReference type="GO" id="GO:0003677">
    <property type="term" value="F:DNA binding"/>
    <property type="evidence" value="ECO:0007669"/>
    <property type="project" value="InterPro"/>
</dbReference>
<dbReference type="InterPro" id="IPR013762">
    <property type="entry name" value="Integrase-like_cat_sf"/>
</dbReference>
<dbReference type="GO" id="GO:0015074">
    <property type="term" value="P:DNA integration"/>
    <property type="evidence" value="ECO:0007669"/>
    <property type="project" value="InterPro"/>
</dbReference>